<feature type="transmembrane region" description="Helical" evidence="1">
    <location>
        <begin position="12"/>
        <end position="28"/>
    </location>
</feature>
<keyword evidence="1" id="KW-1133">Transmembrane helix</keyword>
<dbReference type="OrthoDB" id="4217619at2759"/>
<proteinExistence type="predicted"/>
<keyword evidence="1" id="KW-0812">Transmembrane</keyword>
<name>A0A811QXB5_9POAL</name>
<protein>
    <submittedName>
        <fullName evidence="2">Uncharacterized protein</fullName>
    </submittedName>
</protein>
<keyword evidence="1" id="KW-0472">Membrane</keyword>
<dbReference type="EMBL" id="CAJGYO010000012">
    <property type="protein sequence ID" value="CAD6264098.1"/>
    <property type="molecule type" value="Genomic_DNA"/>
</dbReference>
<sequence length="133" mass="15139">MALTRMEFYKEHLALASLYLPFAILSLTNGPHAIISYLHAIILQLFSLGHFLHLKEARPLGARLLDIGANHDDCNGMRICLEFGVRGCEIERAVVVQKSTCSGLNRWPFPKPIIVQHYFGGKFIRDEWFTLDI</sequence>
<evidence type="ECO:0000313" key="2">
    <source>
        <dbReference type="EMBL" id="CAD6264098.1"/>
    </source>
</evidence>
<dbReference type="Proteomes" id="UP000604825">
    <property type="component" value="Unassembled WGS sequence"/>
</dbReference>
<reference evidence="2" key="1">
    <citation type="submission" date="2020-10" db="EMBL/GenBank/DDBJ databases">
        <authorList>
            <person name="Han B."/>
            <person name="Lu T."/>
            <person name="Zhao Q."/>
            <person name="Huang X."/>
            <person name="Zhao Y."/>
        </authorList>
    </citation>
    <scope>NUCLEOTIDE SEQUENCE</scope>
</reference>
<evidence type="ECO:0000313" key="3">
    <source>
        <dbReference type="Proteomes" id="UP000604825"/>
    </source>
</evidence>
<organism evidence="2 3">
    <name type="scientific">Miscanthus lutarioriparius</name>
    <dbReference type="NCBI Taxonomy" id="422564"/>
    <lineage>
        <taxon>Eukaryota</taxon>
        <taxon>Viridiplantae</taxon>
        <taxon>Streptophyta</taxon>
        <taxon>Embryophyta</taxon>
        <taxon>Tracheophyta</taxon>
        <taxon>Spermatophyta</taxon>
        <taxon>Magnoliopsida</taxon>
        <taxon>Liliopsida</taxon>
        <taxon>Poales</taxon>
        <taxon>Poaceae</taxon>
        <taxon>PACMAD clade</taxon>
        <taxon>Panicoideae</taxon>
        <taxon>Andropogonodae</taxon>
        <taxon>Andropogoneae</taxon>
        <taxon>Saccharinae</taxon>
        <taxon>Miscanthus</taxon>
    </lineage>
</organism>
<gene>
    <name evidence="2" type="ORF">NCGR_LOCUS47403</name>
</gene>
<keyword evidence="3" id="KW-1185">Reference proteome</keyword>
<comment type="caution">
    <text evidence="2">The sequence shown here is derived from an EMBL/GenBank/DDBJ whole genome shotgun (WGS) entry which is preliminary data.</text>
</comment>
<dbReference type="AlphaFoldDB" id="A0A811QXB5"/>
<accession>A0A811QXB5</accession>
<evidence type="ECO:0000256" key="1">
    <source>
        <dbReference type="SAM" id="Phobius"/>
    </source>
</evidence>